<sequence length="492" mass="53478">MTLATLTLELDLDNSGAYATDITAYLISPQSFNISNIGRQEDLDVGGMASLTLALDNATGRFSPQNAAGAYYDNLHPGIGIRLTAHFNAVNYTWFTGIVEDITVDPSVEGQRTTLTAQDMGARLAATDIRLTLMENALTGTIINTLLDNTGIGAPIMPRAIDAGDTRIERVTFDRGEALGYIQRMSQEELGGLFYFNAGIATFEAKSHRWLSPHTVSQATFTERGVLSYAENIRDRISEVILEYPQWEIGASVEPVFQLFGAMPRFIPASGTLTVEAPYGGTIVSNSVTPVANTDYIISSFPGGGDDRTGDVTLDFTDYGGASKAVFTETSGVAAYLLTYAVRGTPIRYSSDLTPVRATPSTPPGIPSTVRFGYDFNSLRAAIQTWADYLAARWGDSQRERLTLTLQAPWPEAHLTDSDMVKILSLKVSDRITVVNTTLPFSSAINGDYHIDLIDLVIDGEHIETTYRLVPVDADFFIWDSSSWDGADVLAP</sequence>
<gene>
    <name evidence="1" type="ORF">LCGC14_1485840</name>
</gene>
<comment type="caution">
    <text evidence="1">The sequence shown here is derived from an EMBL/GenBank/DDBJ whole genome shotgun (WGS) entry which is preliminary data.</text>
</comment>
<dbReference type="EMBL" id="LAZR01010624">
    <property type="protein sequence ID" value="KKM65976.1"/>
    <property type="molecule type" value="Genomic_DNA"/>
</dbReference>
<name>A0A0F9JU25_9ZZZZ</name>
<accession>A0A0F9JU25</accession>
<dbReference type="AlphaFoldDB" id="A0A0F9JU25"/>
<reference evidence="1" key="1">
    <citation type="journal article" date="2015" name="Nature">
        <title>Complex archaea that bridge the gap between prokaryotes and eukaryotes.</title>
        <authorList>
            <person name="Spang A."/>
            <person name="Saw J.H."/>
            <person name="Jorgensen S.L."/>
            <person name="Zaremba-Niedzwiedzka K."/>
            <person name="Martijn J."/>
            <person name="Lind A.E."/>
            <person name="van Eijk R."/>
            <person name="Schleper C."/>
            <person name="Guy L."/>
            <person name="Ettema T.J."/>
        </authorList>
    </citation>
    <scope>NUCLEOTIDE SEQUENCE</scope>
</reference>
<organism evidence="1">
    <name type="scientific">marine sediment metagenome</name>
    <dbReference type="NCBI Taxonomy" id="412755"/>
    <lineage>
        <taxon>unclassified sequences</taxon>
        <taxon>metagenomes</taxon>
        <taxon>ecological metagenomes</taxon>
    </lineage>
</organism>
<proteinExistence type="predicted"/>
<protein>
    <submittedName>
        <fullName evidence="1">Uncharacterized protein</fullName>
    </submittedName>
</protein>
<evidence type="ECO:0000313" key="1">
    <source>
        <dbReference type="EMBL" id="KKM65976.1"/>
    </source>
</evidence>